<proteinExistence type="predicted"/>
<organism evidence="1 2">
    <name type="scientific">Romanomermis culicivorax</name>
    <name type="common">Nematode worm</name>
    <dbReference type="NCBI Taxonomy" id="13658"/>
    <lineage>
        <taxon>Eukaryota</taxon>
        <taxon>Metazoa</taxon>
        <taxon>Ecdysozoa</taxon>
        <taxon>Nematoda</taxon>
        <taxon>Enoplea</taxon>
        <taxon>Dorylaimia</taxon>
        <taxon>Mermithida</taxon>
        <taxon>Mermithoidea</taxon>
        <taxon>Mermithidae</taxon>
        <taxon>Romanomermis</taxon>
    </lineage>
</organism>
<reference evidence="2" key="1">
    <citation type="submission" date="2022-11" db="UniProtKB">
        <authorList>
            <consortium name="WormBaseParasite"/>
        </authorList>
    </citation>
    <scope>IDENTIFICATION</scope>
</reference>
<protein>
    <submittedName>
        <fullName evidence="2">Peptidase A2 domain-containing protein</fullName>
    </submittedName>
</protein>
<sequence>MRTKYTIFELKHALEQLSTAAAPITNNLLTIQTIDQIIGAISDQFQAQQLRLLGEIQEQVQSTDAHFATLAEQMQQLISTTTAAAVAHNPPTLRLPPVTSWFHGEETHDIYIPNKTLHEAEPALAFGRPPADVKPKAPSMDTLYNHEFSHTTLGEDEVSCAAPQQCPLPTVNPSGFSDYPPDNYYNVGTTCHTGANVKKIDESKLLWTTCICLQSMDPKPINASSASSFASKMNLDTMRPITNMIQDMTRYEDAKNFLMFQLAPNCNQMTLKCELTSITPQVGEEPTTFLSKQLTIGEQAKSFTNVQQFANAIAKAHSVFNATKAKIGTMDHPILNTYAVYPNHNFTPPWEQHIHYNAAPVPYVIMPMDSSRASLQSSQLPLMLRALLSTSMVSTTNSDMRSLTSATNMVISSKEIAAAVPIISPGIVCWNTTTHASNDSCHIHLSVCQIDNLTPSTKMFVRKYASTRAFQIPIKIGAIRAHTLIDTGAQCSVLSSGLVKRAFNKQLCQLLIYGKIKVADGAIVNAYGPVVVTMESAFGEHIIKCIILDNDNNDQCIIGTHFLAHPDIHAILNFKDNCIEMQDIKLPLKVIVLVHPHTELFLNAANCNILKEIPEAERVSFSDDKLDTFSQTEEIQAEQAV</sequence>
<accession>A0A915JL31</accession>
<dbReference type="Proteomes" id="UP000887565">
    <property type="component" value="Unplaced"/>
</dbReference>
<keyword evidence="1" id="KW-1185">Reference proteome</keyword>
<name>A0A915JL31_ROMCU</name>
<evidence type="ECO:0000313" key="2">
    <source>
        <dbReference type="WBParaSite" id="nRc.2.0.1.t26904-RA"/>
    </source>
</evidence>
<dbReference type="Gene3D" id="2.40.70.10">
    <property type="entry name" value="Acid Proteases"/>
    <property type="match status" value="1"/>
</dbReference>
<evidence type="ECO:0000313" key="1">
    <source>
        <dbReference type="Proteomes" id="UP000887565"/>
    </source>
</evidence>
<dbReference type="CDD" id="cd00303">
    <property type="entry name" value="retropepsin_like"/>
    <property type="match status" value="1"/>
</dbReference>
<dbReference type="InterPro" id="IPR021109">
    <property type="entry name" value="Peptidase_aspartic_dom_sf"/>
</dbReference>
<dbReference type="AlphaFoldDB" id="A0A915JL31"/>
<dbReference type="WBParaSite" id="nRc.2.0.1.t26904-RA">
    <property type="protein sequence ID" value="nRc.2.0.1.t26904-RA"/>
    <property type="gene ID" value="nRc.2.0.1.g26904"/>
</dbReference>
<dbReference type="SUPFAM" id="SSF50630">
    <property type="entry name" value="Acid proteases"/>
    <property type="match status" value="1"/>
</dbReference>